<dbReference type="OrthoDB" id="2422663at2759"/>
<feature type="region of interest" description="Disordered" evidence="1">
    <location>
        <begin position="192"/>
        <end position="217"/>
    </location>
</feature>
<evidence type="ECO:0000256" key="1">
    <source>
        <dbReference type="SAM" id="MobiDB-lite"/>
    </source>
</evidence>
<protein>
    <submittedName>
        <fullName evidence="3">Uncharacterized protein</fullName>
    </submittedName>
</protein>
<dbReference type="SUPFAM" id="SSF56436">
    <property type="entry name" value="C-type lectin-like"/>
    <property type="match status" value="1"/>
</dbReference>
<evidence type="ECO:0000256" key="2">
    <source>
        <dbReference type="SAM" id="SignalP"/>
    </source>
</evidence>
<feature type="chain" id="PRO_5040351831" evidence="2">
    <location>
        <begin position="22"/>
        <end position="417"/>
    </location>
</feature>
<feature type="signal peptide" evidence="2">
    <location>
        <begin position="1"/>
        <end position="21"/>
    </location>
</feature>
<evidence type="ECO:0000313" key="3">
    <source>
        <dbReference type="EMBL" id="KAG0300159.1"/>
    </source>
</evidence>
<feature type="non-terminal residue" evidence="3">
    <location>
        <position position="1"/>
    </location>
</feature>
<proteinExistence type="predicted"/>
<feature type="region of interest" description="Disordered" evidence="1">
    <location>
        <begin position="379"/>
        <end position="417"/>
    </location>
</feature>
<comment type="caution">
    <text evidence="3">The sequence shown here is derived from an EMBL/GenBank/DDBJ whole genome shotgun (WGS) entry which is preliminary data.</text>
</comment>
<organism evidence="3 4">
    <name type="scientific">Linnemannia gamsii</name>
    <dbReference type="NCBI Taxonomy" id="64522"/>
    <lineage>
        <taxon>Eukaryota</taxon>
        <taxon>Fungi</taxon>
        <taxon>Fungi incertae sedis</taxon>
        <taxon>Mucoromycota</taxon>
        <taxon>Mortierellomycotina</taxon>
        <taxon>Mortierellomycetes</taxon>
        <taxon>Mortierellales</taxon>
        <taxon>Mortierellaceae</taxon>
        <taxon>Linnemannia</taxon>
    </lineage>
</organism>
<dbReference type="InterPro" id="IPR016187">
    <property type="entry name" value="CTDL_fold"/>
</dbReference>
<dbReference type="Proteomes" id="UP000823405">
    <property type="component" value="Unassembled WGS sequence"/>
</dbReference>
<accession>A0A9P6UHR9</accession>
<dbReference type="AlphaFoldDB" id="A0A9P6UHR9"/>
<gene>
    <name evidence="3" type="ORF">BGZ97_003364</name>
</gene>
<reference evidence="3" key="1">
    <citation type="journal article" date="2020" name="Fungal Divers.">
        <title>Resolving the Mortierellaceae phylogeny through synthesis of multi-gene phylogenetics and phylogenomics.</title>
        <authorList>
            <person name="Vandepol N."/>
            <person name="Liber J."/>
            <person name="Desiro A."/>
            <person name="Na H."/>
            <person name="Kennedy M."/>
            <person name="Barry K."/>
            <person name="Grigoriev I.V."/>
            <person name="Miller A.N."/>
            <person name="O'Donnell K."/>
            <person name="Stajich J.E."/>
            <person name="Bonito G."/>
        </authorList>
    </citation>
    <scope>NUCLEOTIDE SEQUENCE</scope>
    <source>
        <strain evidence="3">NVP60</strain>
    </source>
</reference>
<evidence type="ECO:0000313" key="4">
    <source>
        <dbReference type="Proteomes" id="UP000823405"/>
    </source>
</evidence>
<name>A0A9P6UHR9_9FUNG</name>
<dbReference type="EMBL" id="JAAAIN010001791">
    <property type="protein sequence ID" value="KAG0300159.1"/>
    <property type="molecule type" value="Genomic_DNA"/>
</dbReference>
<sequence>MKIAMVSLTAVLGLLVVAVNAAPIIAKRDDNAASCPGTLRGPSGNAYFAFSTNLSIQTAREACASCYGGSLANVGAADLNFLGNNLESTSWIKAWNGDDYSSGCLTIHPSAGAQPGVGIDANCASQMWPLCTASAERVEGLQRIDEEQQHTREETIVTLAVPYEQKDTAPAPETIAGKDAVLEPTKVDAEVSAGAPDVTGPEGPTVTCPKKPDGTSQTDGACIEATKEAAAVVIVAEEPTKVVDEATAQEVVPDATAPASSCVTYPSHGVVAAEVILEEPTNIIADVTNAVEEPTKVVDETKAKEPAPDATTPAVPCVTCPGLEATAAEIVVEQPTEVAAENSAVIPDATGPVSPDVTCPRSAVQTGCIVPEEAAAVVQEEPAAPAAEPVAPAAEPVTPAAEPVAPATDSVAPAAAS</sequence>
<keyword evidence="4" id="KW-1185">Reference proteome</keyword>
<keyword evidence="2" id="KW-0732">Signal</keyword>